<dbReference type="EMBL" id="CP073721">
    <property type="protein sequence ID" value="UWZ36837.1"/>
    <property type="molecule type" value="Genomic_DNA"/>
</dbReference>
<reference evidence="3" key="1">
    <citation type="submission" date="2021-04" db="EMBL/GenBank/DDBJ databases">
        <title>Biosynthetic gene clusters of Dactylosporangioum roseum.</title>
        <authorList>
            <person name="Hartkoorn R.C."/>
            <person name="Beaudoing E."/>
            <person name="Hot D."/>
            <person name="Moureu S."/>
        </authorList>
    </citation>
    <scope>NUCLEOTIDE SEQUENCE</scope>
    <source>
        <strain evidence="3">NRRL B-16295</strain>
    </source>
</reference>
<dbReference type="Proteomes" id="UP001058271">
    <property type="component" value="Chromosome"/>
</dbReference>
<proteinExistence type="predicted"/>
<gene>
    <name evidence="3" type="ORF">Drose_00340</name>
</gene>
<name>A0ABY5Z7N1_9ACTN</name>
<evidence type="ECO:0000313" key="4">
    <source>
        <dbReference type="Proteomes" id="UP001058271"/>
    </source>
</evidence>
<dbReference type="SUPFAM" id="SSF49899">
    <property type="entry name" value="Concanavalin A-like lectins/glucanases"/>
    <property type="match status" value="1"/>
</dbReference>
<dbReference type="CDD" id="cd00110">
    <property type="entry name" value="LamG"/>
    <property type="match status" value="1"/>
</dbReference>
<feature type="compositionally biased region" description="Low complexity" evidence="1">
    <location>
        <begin position="38"/>
        <end position="53"/>
    </location>
</feature>
<feature type="chain" id="PRO_5047469583" evidence="2">
    <location>
        <begin position="24"/>
        <end position="288"/>
    </location>
</feature>
<evidence type="ECO:0000256" key="1">
    <source>
        <dbReference type="SAM" id="MobiDB-lite"/>
    </source>
</evidence>
<sequence>MRTLALRRRFVLSVALVPVVAAAAWIAHRSIGGGGPDAAGAGPSAGPHAVASAKVPGAPAAQPSEVKTPSAAPKGSAALRYSFDGGLAAPVVDAGGRLPLKVRKVAGGELSAVPHEGGLAVRFPPRCEHYGAESCARAILQSGPADFLNPGQADFSFGASVLVKPSETSKGANVMQKGFSVGDSQFKLQVDGAAGRPSCVIVGTGDSTIYVALASRSVADGRWHRIECSRGGALLTVAVDGVVAGQAAIPPSLSIMNTDPLCIGGKGTSANNDQFVGVIDDVFVTRSA</sequence>
<dbReference type="InterPro" id="IPR013320">
    <property type="entry name" value="ConA-like_dom_sf"/>
</dbReference>
<accession>A0ABY5Z7N1</accession>
<evidence type="ECO:0000313" key="3">
    <source>
        <dbReference type="EMBL" id="UWZ36837.1"/>
    </source>
</evidence>
<dbReference type="Pfam" id="PF13385">
    <property type="entry name" value="Laminin_G_3"/>
    <property type="match status" value="1"/>
</dbReference>
<dbReference type="InterPro" id="IPR001791">
    <property type="entry name" value="Laminin_G"/>
</dbReference>
<organism evidence="3 4">
    <name type="scientific">Dactylosporangium roseum</name>
    <dbReference type="NCBI Taxonomy" id="47989"/>
    <lineage>
        <taxon>Bacteria</taxon>
        <taxon>Bacillati</taxon>
        <taxon>Actinomycetota</taxon>
        <taxon>Actinomycetes</taxon>
        <taxon>Micromonosporales</taxon>
        <taxon>Micromonosporaceae</taxon>
        <taxon>Dactylosporangium</taxon>
    </lineage>
</organism>
<protein>
    <submittedName>
        <fullName evidence="3">LamG domain-containing protein</fullName>
    </submittedName>
</protein>
<evidence type="ECO:0000256" key="2">
    <source>
        <dbReference type="SAM" id="SignalP"/>
    </source>
</evidence>
<dbReference type="RefSeq" id="WP_260726184.1">
    <property type="nucleotide sequence ID" value="NZ_BAAABS010000053.1"/>
</dbReference>
<keyword evidence="2" id="KW-0732">Signal</keyword>
<dbReference type="Gene3D" id="2.60.120.200">
    <property type="match status" value="1"/>
</dbReference>
<feature type="region of interest" description="Disordered" evidence="1">
    <location>
        <begin position="37"/>
        <end position="72"/>
    </location>
</feature>
<keyword evidence="4" id="KW-1185">Reference proteome</keyword>
<feature type="signal peptide" evidence="2">
    <location>
        <begin position="1"/>
        <end position="23"/>
    </location>
</feature>